<reference evidence="3 4" key="1">
    <citation type="submission" date="2017-06" db="EMBL/GenBank/DDBJ databases">
        <title>Sequencing and comparative analysis of myxobacterial genomes.</title>
        <authorList>
            <person name="Rupp O."/>
            <person name="Goesmann A."/>
            <person name="Sogaard-Andersen L."/>
        </authorList>
    </citation>
    <scope>NUCLEOTIDE SEQUENCE [LARGE SCALE GENOMIC DNA]</scope>
    <source>
        <strain evidence="3 4">DSM 14697</strain>
    </source>
</reference>
<evidence type="ECO:0000313" key="3">
    <source>
        <dbReference type="EMBL" id="ATB50491.1"/>
    </source>
</evidence>
<organism evidence="3 4">
    <name type="scientific">Corallococcus macrosporus DSM 14697</name>
    <dbReference type="NCBI Taxonomy" id="1189310"/>
    <lineage>
        <taxon>Bacteria</taxon>
        <taxon>Pseudomonadati</taxon>
        <taxon>Myxococcota</taxon>
        <taxon>Myxococcia</taxon>
        <taxon>Myxococcales</taxon>
        <taxon>Cystobacterineae</taxon>
        <taxon>Myxococcaceae</taxon>
        <taxon>Corallococcus</taxon>
    </lineage>
</organism>
<protein>
    <submittedName>
        <fullName evidence="3">Phage-shock protein</fullName>
    </submittedName>
</protein>
<keyword evidence="1" id="KW-0812">Transmembrane</keyword>
<dbReference type="AlphaFoldDB" id="A0A250K4F8"/>
<dbReference type="Proteomes" id="UP000217343">
    <property type="component" value="Chromosome"/>
</dbReference>
<evidence type="ECO:0000256" key="1">
    <source>
        <dbReference type="SAM" id="Phobius"/>
    </source>
</evidence>
<dbReference type="KEGG" id="mmas:MYMAC_006147"/>
<keyword evidence="1" id="KW-0472">Membrane</keyword>
<dbReference type="Pfam" id="PF04024">
    <property type="entry name" value="PspC"/>
    <property type="match status" value="1"/>
</dbReference>
<dbReference type="OrthoDB" id="5519632at2"/>
<evidence type="ECO:0000259" key="2">
    <source>
        <dbReference type="Pfam" id="PF04024"/>
    </source>
</evidence>
<keyword evidence="4" id="KW-1185">Reference proteome</keyword>
<dbReference type="InterPro" id="IPR007168">
    <property type="entry name" value="Phageshock_PspC_N"/>
</dbReference>
<keyword evidence="1" id="KW-1133">Transmembrane helix</keyword>
<feature type="domain" description="Phage shock protein PspC N-terminal" evidence="2">
    <location>
        <begin position="47"/>
        <end position="102"/>
    </location>
</feature>
<proteinExistence type="predicted"/>
<dbReference type="EMBL" id="CP022203">
    <property type="protein sequence ID" value="ATB50491.1"/>
    <property type="molecule type" value="Genomic_DNA"/>
</dbReference>
<feature type="transmembrane region" description="Helical" evidence="1">
    <location>
        <begin position="72"/>
        <end position="99"/>
    </location>
</feature>
<sequence length="136" mass="14541">MRAVDAKWDRAQKGDVMDAKRRCATCTEEVSLEVRRCPRCGARAEPMHRGVDGRLVTGVCAALGREVGVDAALVRVGFVVALAVSGGTALLVYLLLWAFTPPSATGTAPLRRTYDWLAGWGNAGASASSPRVERRV</sequence>
<name>A0A250K4F8_9BACT</name>
<accession>A0A250K4F8</accession>
<gene>
    <name evidence="3" type="ORF">MYMAC_006147</name>
</gene>
<evidence type="ECO:0000313" key="4">
    <source>
        <dbReference type="Proteomes" id="UP000217343"/>
    </source>
</evidence>